<evidence type="ECO:0000313" key="16">
    <source>
        <dbReference type="EMBL" id="CAF4652920.1"/>
    </source>
</evidence>
<evidence type="ECO:0000313" key="17">
    <source>
        <dbReference type="EMBL" id="CAF4658315.1"/>
    </source>
</evidence>
<dbReference type="EMBL" id="CAJOBR010002122">
    <property type="protein sequence ID" value="CAF4658315.1"/>
    <property type="molecule type" value="Genomic_DNA"/>
</dbReference>
<dbReference type="EMBL" id="CAJNYV010001006">
    <property type="protein sequence ID" value="CAF3398199.1"/>
    <property type="molecule type" value="Genomic_DNA"/>
</dbReference>
<dbReference type="AlphaFoldDB" id="A0A818HNY3"/>
<dbReference type="InterPro" id="IPR052056">
    <property type="entry name" value="Mono-ARTD/PARP"/>
</dbReference>
<dbReference type="SUPFAM" id="SSF56399">
    <property type="entry name" value="ADP-ribosylation"/>
    <property type="match status" value="1"/>
</dbReference>
<evidence type="ECO:0000313" key="9">
    <source>
        <dbReference type="EMBL" id="CAF3398199.1"/>
    </source>
</evidence>
<dbReference type="Proteomes" id="UP000663825">
    <property type="component" value="Unassembled WGS sequence"/>
</dbReference>
<evidence type="ECO:0000313" key="15">
    <source>
        <dbReference type="EMBL" id="CAF4365138.1"/>
    </source>
</evidence>
<dbReference type="EMBL" id="CAJNXB010002014">
    <property type="protein sequence ID" value="CAF3210279.1"/>
    <property type="molecule type" value="Genomic_DNA"/>
</dbReference>
<evidence type="ECO:0000256" key="4">
    <source>
        <dbReference type="ARBA" id="ARBA00023027"/>
    </source>
</evidence>
<dbReference type="Proteomes" id="UP000663833">
    <property type="component" value="Unassembled WGS sequence"/>
</dbReference>
<dbReference type="GO" id="GO:0010629">
    <property type="term" value="P:negative regulation of gene expression"/>
    <property type="evidence" value="ECO:0007669"/>
    <property type="project" value="TreeGrafter"/>
</dbReference>
<evidence type="ECO:0000256" key="2">
    <source>
        <dbReference type="ARBA" id="ARBA00022676"/>
    </source>
</evidence>
<dbReference type="PROSITE" id="PS51059">
    <property type="entry name" value="PARP_CATALYTIC"/>
    <property type="match status" value="1"/>
</dbReference>
<evidence type="ECO:0000256" key="1">
    <source>
        <dbReference type="ARBA" id="ARBA00004123"/>
    </source>
</evidence>
<keyword evidence="4 6" id="KW-0520">NAD</keyword>
<sequence>MTDRLKENTEKILLHDCNQHSANSIVEECFNRSYAAINETVYAQGVYFATNAKYSHDYIRANQNNERCMFVVLILVEKSILGNTSMKVPPKGYDSTTDNNQIYVVYHGAQAYADYLITYQQFPLPNLFFYIRLQQKKCCFHIIKNKKMKHDFCRYSDK</sequence>
<dbReference type="Proteomes" id="UP000663865">
    <property type="component" value="Unassembled WGS sequence"/>
</dbReference>
<dbReference type="InterPro" id="IPR012317">
    <property type="entry name" value="Poly(ADP-ribose)pol_cat_dom"/>
</dbReference>
<dbReference type="Pfam" id="PF00644">
    <property type="entry name" value="PARP"/>
    <property type="match status" value="1"/>
</dbReference>
<keyword evidence="5" id="KW-0539">Nucleus</keyword>
<evidence type="ECO:0000313" key="10">
    <source>
        <dbReference type="EMBL" id="CAF3412623.1"/>
    </source>
</evidence>
<dbReference type="GO" id="GO:0005737">
    <property type="term" value="C:cytoplasm"/>
    <property type="evidence" value="ECO:0007669"/>
    <property type="project" value="TreeGrafter"/>
</dbReference>
<evidence type="ECO:0000313" key="19">
    <source>
        <dbReference type="Proteomes" id="UP000663873"/>
    </source>
</evidence>
<reference evidence="11" key="1">
    <citation type="submission" date="2021-02" db="EMBL/GenBank/DDBJ databases">
        <authorList>
            <person name="Nowell W R."/>
        </authorList>
    </citation>
    <scope>NUCLEOTIDE SEQUENCE</scope>
</reference>
<keyword evidence="19" id="KW-1185">Reference proteome</keyword>
<dbReference type="EMBL" id="CAJNYU010002144">
    <property type="protein sequence ID" value="CAF3511066.1"/>
    <property type="molecule type" value="Genomic_DNA"/>
</dbReference>
<dbReference type="OrthoDB" id="6133115at2759"/>
<evidence type="ECO:0000259" key="7">
    <source>
        <dbReference type="PROSITE" id="PS51059"/>
    </source>
</evidence>
<dbReference type="PANTHER" id="PTHR14453">
    <property type="entry name" value="PARP/ZINC FINGER CCCH TYPE DOMAIN CONTAINING PROTEIN"/>
    <property type="match status" value="1"/>
</dbReference>
<dbReference type="PANTHER" id="PTHR14453:SF67">
    <property type="entry name" value="POLY [ADP-RIBOSE] POLYMERASE"/>
    <property type="match status" value="1"/>
</dbReference>
<evidence type="ECO:0000313" key="14">
    <source>
        <dbReference type="EMBL" id="CAF4202522.1"/>
    </source>
</evidence>
<comment type="caution">
    <text evidence="11">The sequence shown here is derived from an EMBL/GenBank/DDBJ whole genome shotgun (WGS) entry which is preliminary data.</text>
</comment>
<dbReference type="EMBL" id="CAJNYD010002334">
    <property type="protein sequence ID" value="CAF3412623.1"/>
    <property type="molecule type" value="Genomic_DNA"/>
</dbReference>
<feature type="domain" description="PARP catalytic" evidence="7">
    <location>
        <begin position="1"/>
        <end position="139"/>
    </location>
</feature>
<dbReference type="GO" id="GO:0005634">
    <property type="term" value="C:nucleus"/>
    <property type="evidence" value="ECO:0007669"/>
    <property type="project" value="UniProtKB-SubCell"/>
</dbReference>
<proteinExistence type="predicted"/>
<dbReference type="Proteomes" id="UP000663848">
    <property type="component" value="Unassembled WGS sequence"/>
</dbReference>
<dbReference type="Proteomes" id="UP000663862">
    <property type="component" value="Unassembled WGS sequence"/>
</dbReference>
<dbReference type="EMBL" id="CAJOBP010000084">
    <property type="protein sequence ID" value="CAF4118582.1"/>
    <property type="molecule type" value="Genomic_DNA"/>
</dbReference>
<dbReference type="GO" id="GO:0003950">
    <property type="term" value="F:NAD+ poly-ADP-ribosyltransferase activity"/>
    <property type="evidence" value="ECO:0007669"/>
    <property type="project" value="UniProtKB-UniRule"/>
</dbReference>
<organism evidence="11 18">
    <name type="scientific">Rotaria socialis</name>
    <dbReference type="NCBI Taxonomy" id="392032"/>
    <lineage>
        <taxon>Eukaryota</taxon>
        <taxon>Metazoa</taxon>
        <taxon>Spiralia</taxon>
        <taxon>Gnathifera</taxon>
        <taxon>Rotifera</taxon>
        <taxon>Eurotatoria</taxon>
        <taxon>Bdelloidea</taxon>
        <taxon>Philodinida</taxon>
        <taxon>Philodinidae</taxon>
        <taxon>Rotaria</taxon>
    </lineage>
</organism>
<protein>
    <recommendedName>
        <fullName evidence="6">Poly [ADP-ribose] polymerase</fullName>
        <shortName evidence="6">PARP</shortName>
        <ecNumber evidence="6">2.4.2.-</ecNumber>
    </recommendedName>
</protein>
<gene>
    <name evidence="11" type="ORF">FME351_LOCUS17375</name>
    <name evidence="12" type="ORF">GRG538_LOCUS20781</name>
    <name evidence="14" type="ORF">HFQ381_LOCUS7560</name>
    <name evidence="9" type="ORF">KIK155_LOCUS7865</name>
    <name evidence="10" type="ORF">LUA448_LOCUS18657</name>
    <name evidence="17" type="ORF">QYT958_LOCUS15335</name>
    <name evidence="8" type="ORF">TIS948_LOCUS13095</name>
    <name evidence="16" type="ORF">TOA249_LOCUS14133</name>
    <name evidence="15" type="ORF">TSG867_LOCUS10486</name>
    <name evidence="13" type="ORF">UJA718_LOCUS1403</name>
</gene>
<evidence type="ECO:0000313" key="11">
    <source>
        <dbReference type="EMBL" id="CAF3511066.1"/>
    </source>
</evidence>
<dbReference type="Proteomes" id="UP000663838">
    <property type="component" value="Unassembled WGS sequence"/>
</dbReference>
<accession>A0A818HNY3</accession>
<dbReference type="EMBL" id="CAJOBO010000363">
    <property type="protein sequence ID" value="CAF4202522.1"/>
    <property type="molecule type" value="Genomic_DNA"/>
</dbReference>
<keyword evidence="3 6" id="KW-0808">Transferase</keyword>
<dbReference type="Gene3D" id="3.90.228.10">
    <property type="match status" value="1"/>
</dbReference>
<dbReference type="Proteomes" id="UP000663869">
    <property type="component" value="Unassembled WGS sequence"/>
</dbReference>
<evidence type="ECO:0000313" key="12">
    <source>
        <dbReference type="EMBL" id="CAF3562104.1"/>
    </source>
</evidence>
<evidence type="ECO:0000256" key="5">
    <source>
        <dbReference type="ARBA" id="ARBA00023242"/>
    </source>
</evidence>
<evidence type="ECO:0000256" key="6">
    <source>
        <dbReference type="RuleBase" id="RU362114"/>
    </source>
</evidence>
<dbReference type="EMBL" id="CAJNYT010003435">
    <property type="protein sequence ID" value="CAF3562104.1"/>
    <property type="molecule type" value="Genomic_DNA"/>
</dbReference>
<name>A0A818HNY3_9BILA</name>
<dbReference type="EMBL" id="CAJOBS010000863">
    <property type="protein sequence ID" value="CAF4652920.1"/>
    <property type="molecule type" value="Genomic_DNA"/>
</dbReference>
<dbReference type="EC" id="2.4.2.-" evidence="6"/>
<comment type="subcellular location">
    <subcellularLocation>
        <location evidence="1">Nucleus</location>
    </subcellularLocation>
</comment>
<evidence type="ECO:0000313" key="18">
    <source>
        <dbReference type="Proteomes" id="UP000663869"/>
    </source>
</evidence>
<keyword evidence="2 6" id="KW-0328">Glycosyltransferase</keyword>
<dbReference type="Proteomes" id="UP000663872">
    <property type="component" value="Unassembled WGS sequence"/>
</dbReference>
<evidence type="ECO:0000313" key="13">
    <source>
        <dbReference type="EMBL" id="CAF4118582.1"/>
    </source>
</evidence>
<dbReference type="EMBL" id="CAJOBQ010000482">
    <property type="protein sequence ID" value="CAF4365138.1"/>
    <property type="molecule type" value="Genomic_DNA"/>
</dbReference>
<dbReference type="Proteomes" id="UP000663851">
    <property type="component" value="Unassembled WGS sequence"/>
</dbReference>
<dbReference type="Proteomes" id="UP000663873">
    <property type="component" value="Unassembled WGS sequence"/>
</dbReference>
<dbReference type="GO" id="GO:0003714">
    <property type="term" value="F:transcription corepressor activity"/>
    <property type="evidence" value="ECO:0007669"/>
    <property type="project" value="TreeGrafter"/>
</dbReference>
<evidence type="ECO:0000256" key="3">
    <source>
        <dbReference type="ARBA" id="ARBA00022679"/>
    </source>
</evidence>
<evidence type="ECO:0000313" key="8">
    <source>
        <dbReference type="EMBL" id="CAF3210279.1"/>
    </source>
</evidence>